<proteinExistence type="predicted"/>
<organism evidence="1 2">
    <name type="scientific">Pseudomonas gregormendelii</name>
    <dbReference type="NCBI Taxonomy" id="1628277"/>
    <lineage>
        <taxon>Bacteria</taxon>
        <taxon>Pseudomonadati</taxon>
        <taxon>Pseudomonadota</taxon>
        <taxon>Gammaproteobacteria</taxon>
        <taxon>Pseudomonadales</taxon>
        <taxon>Pseudomonadaceae</taxon>
        <taxon>Pseudomonas</taxon>
    </lineage>
</organism>
<evidence type="ECO:0000313" key="1">
    <source>
        <dbReference type="EMBL" id="MBN3968558.1"/>
    </source>
</evidence>
<name>A0ABS3AN06_9PSED</name>
<accession>A0ABS3AN06</accession>
<sequence>MPEQPTIEALIAYAGQLSEAAAQASAASEKQHQIINGNAQTDVLTESGPVPSFAKQAVQAQAKVTEVLIDVASRMAGPLPYGSVVLGLLNTVSGGYFNVLSPEASEITIMYLNNNGVPVEVKRASSAAADSLLLNAGKDFPLRAATRGEKDKTPFVSAAVASVNAGRLQELSATRLLNRSGSIVPHRNGLLHHLTHHFDRTFEIEA</sequence>
<dbReference type="Proteomes" id="UP000772591">
    <property type="component" value="Unassembled WGS sequence"/>
</dbReference>
<feature type="non-terminal residue" evidence="1">
    <location>
        <position position="206"/>
    </location>
</feature>
<protein>
    <submittedName>
        <fullName evidence="1">Uncharacterized protein</fullName>
    </submittedName>
</protein>
<evidence type="ECO:0000313" key="2">
    <source>
        <dbReference type="Proteomes" id="UP000772591"/>
    </source>
</evidence>
<reference evidence="1 2" key="1">
    <citation type="journal article" date="2021" name="Int. J. Syst. Evol. Microbiol.">
        <title>Pseudomonas piscium sp. nov., Pseudomonas pisciculturae sp. nov., Pseudomonas mucoides sp. nov. and Pseudomonas neuropathica sp. nov. isolated from rainbow trout.</title>
        <authorList>
            <person name="Duman M."/>
            <person name="Mulet M."/>
            <person name="Altun S."/>
            <person name="Saticioglu I.B."/>
            <person name="Gomila M."/>
            <person name="Lalucat J."/>
            <person name="Garcia-Valdes E."/>
        </authorList>
    </citation>
    <scope>NUCLEOTIDE SEQUENCE [LARGE SCALE GENOMIC DNA]</scope>
    <source>
        <strain evidence="1 2">LMG 28632</strain>
    </source>
</reference>
<keyword evidence="2" id="KW-1185">Reference proteome</keyword>
<dbReference type="EMBL" id="JADEVO010000057">
    <property type="protein sequence ID" value="MBN3968558.1"/>
    <property type="molecule type" value="Genomic_DNA"/>
</dbReference>
<gene>
    <name evidence="1" type="ORF">IMW75_25220</name>
</gene>
<comment type="caution">
    <text evidence="1">The sequence shown here is derived from an EMBL/GenBank/DDBJ whole genome shotgun (WGS) entry which is preliminary data.</text>
</comment>